<dbReference type="GO" id="GO:0016798">
    <property type="term" value="F:hydrolase activity, acting on glycosyl bonds"/>
    <property type="evidence" value="ECO:0007669"/>
    <property type="project" value="UniProtKB-KW"/>
</dbReference>
<proteinExistence type="inferred from homology"/>
<dbReference type="InterPro" id="IPR011611">
    <property type="entry name" value="PfkB_dom"/>
</dbReference>
<name>A0A317XXH1_9BASI</name>
<dbReference type="PANTHER" id="PTHR42909">
    <property type="entry name" value="ZGC:136858"/>
    <property type="match status" value="1"/>
</dbReference>
<dbReference type="AlphaFoldDB" id="A0A317XXH1"/>
<dbReference type="GO" id="GO:0046872">
    <property type="term" value="F:metal ion binding"/>
    <property type="evidence" value="ECO:0007669"/>
    <property type="project" value="UniProtKB-KW"/>
</dbReference>
<dbReference type="InterPro" id="IPR007342">
    <property type="entry name" value="PsuG"/>
</dbReference>
<evidence type="ECO:0000259" key="6">
    <source>
        <dbReference type="Pfam" id="PF00294"/>
    </source>
</evidence>
<keyword evidence="4" id="KW-0456">Lyase</keyword>
<dbReference type="PANTHER" id="PTHR42909:SF1">
    <property type="entry name" value="CARBOHYDRATE KINASE PFKB DOMAIN-CONTAINING PROTEIN"/>
    <property type="match status" value="1"/>
</dbReference>
<dbReference type="GO" id="GO:0005737">
    <property type="term" value="C:cytoplasm"/>
    <property type="evidence" value="ECO:0007669"/>
    <property type="project" value="TreeGrafter"/>
</dbReference>
<dbReference type="Pfam" id="PF04227">
    <property type="entry name" value="Indigoidine_A"/>
    <property type="match status" value="1"/>
</dbReference>
<evidence type="ECO:0000256" key="3">
    <source>
        <dbReference type="ARBA" id="ARBA00023211"/>
    </source>
</evidence>
<dbReference type="EMBL" id="KZ819188">
    <property type="protein sequence ID" value="PWZ03016.1"/>
    <property type="molecule type" value="Genomic_DNA"/>
</dbReference>
<dbReference type="OrthoDB" id="198885at2759"/>
<dbReference type="Pfam" id="PF00294">
    <property type="entry name" value="PfkB"/>
    <property type="match status" value="1"/>
</dbReference>
<sequence length="729" mass="75931">MVRATGLHRQAARLLHRAPHPSLVLSPTVRSALTPASSAPVVALESTIITHGLPYPYNLDVAKELEQTIADQGAVPATVALLDGKPLVGLDEHQLERLARCAIDPANNHAIKASRRDIAHVLSKGNSTVGGTTVSGTMILADMAGIPIFATGGIGGVHRGAESTMDISADLTELGRTPVAVFCSGPKSILDIPRTLEVLETFGVAVSTFNASGEFPAFYTSSSGLYVPYAGSDSDAAASIFSNLQLGLQSGQVFGNPIPDEWESIGQKIQACVEQAVRESVEQGIDKKGKEVTPWLLKRLSELIPESKSSNRALVVNNAKKAARVAVELERIKNDVALAKDTHALGQPGQTIDQDSQGAAVLIFGAAAVDLTSQASVPATAATTYPGRVSLTLGGVARNVAEAATRVLASTSHQRAVKLVSPRGRDDFGAVLKSGMEAQGMRVDGLFEVAEVEDERIRTAVCSLLLDGAGDLVSGVADMDIGIQALFPPSYTSIDHFLTSQSPAIVAFDGNIGEQHATQLLEACSRQPAAPITVFEPTSLVKSTIVFSHLAAKVGEGVHASPVTFGTPNRAELDYMFEHAHKLGLVDTSNSKSARANVPSGVLPAETIEKAIAIVQAGLFSHLLVKAGSRGVVSVSMDAVKHHPIPAPSSPVQVVNTTGCGDSFAGGFIAALCHTLQQQPGTSVNSLSHPDLEKAVLAGQLAARNTLGSRLAVGPGMQHVLNQASLTAA</sequence>
<evidence type="ECO:0000256" key="4">
    <source>
        <dbReference type="ARBA" id="ARBA00023239"/>
    </source>
</evidence>
<feature type="domain" description="Carbohydrate kinase PfkB" evidence="6">
    <location>
        <begin position="361"/>
        <end position="709"/>
    </location>
</feature>
<gene>
    <name evidence="7" type="ORF">BCV70DRAFT_197250</name>
</gene>
<evidence type="ECO:0000256" key="5">
    <source>
        <dbReference type="ARBA" id="ARBA00023295"/>
    </source>
</evidence>
<keyword evidence="8" id="KW-1185">Reference proteome</keyword>
<evidence type="ECO:0000313" key="7">
    <source>
        <dbReference type="EMBL" id="PWZ03016.1"/>
    </source>
</evidence>
<dbReference type="FunCoup" id="A0A317XXH1">
    <property type="interactions" value="17"/>
</dbReference>
<keyword evidence="2" id="KW-0378">Hydrolase</keyword>
<dbReference type="InParanoid" id="A0A317XXH1"/>
<keyword evidence="3" id="KW-0464">Manganese</keyword>
<keyword evidence="5" id="KW-0326">Glycosidase</keyword>
<dbReference type="SUPFAM" id="SSF110581">
    <property type="entry name" value="Indigoidine synthase A-like"/>
    <property type="match status" value="1"/>
</dbReference>
<evidence type="ECO:0000313" key="8">
    <source>
        <dbReference type="Proteomes" id="UP000246740"/>
    </source>
</evidence>
<accession>A0A317XXH1</accession>
<dbReference type="InterPro" id="IPR029056">
    <property type="entry name" value="Ribokinase-like"/>
</dbReference>
<dbReference type="HAMAP" id="MF_01876">
    <property type="entry name" value="PsiMP_glycosidase"/>
    <property type="match status" value="1"/>
</dbReference>
<organism evidence="7 8">
    <name type="scientific">Testicularia cyperi</name>
    <dbReference type="NCBI Taxonomy" id="1882483"/>
    <lineage>
        <taxon>Eukaryota</taxon>
        <taxon>Fungi</taxon>
        <taxon>Dikarya</taxon>
        <taxon>Basidiomycota</taxon>
        <taxon>Ustilaginomycotina</taxon>
        <taxon>Ustilaginomycetes</taxon>
        <taxon>Ustilaginales</taxon>
        <taxon>Anthracoideaceae</taxon>
        <taxon>Testicularia</taxon>
    </lineage>
</organism>
<keyword evidence="1" id="KW-0479">Metal-binding</keyword>
<reference evidence="7 8" key="1">
    <citation type="journal article" date="2018" name="Mol. Biol. Evol.">
        <title>Broad Genomic Sampling Reveals a Smut Pathogenic Ancestry of the Fungal Clade Ustilaginomycotina.</title>
        <authorList>
            <person name="Kijpornyongpan T."/>
            <person name="Mondo S.J."/>
            <person name="Barry K."/>
            <person name="Sandor L."/>
            <person name="Lee J."/>
            <person name="Lipzen A."/>
            <person name="Pangilinan J."/>
            <person name="LaButti K."/>
            <person name="Hainaut M."/>
            <person name="Henrissat B."/>
            <person name="Grigoriev I.V."/>
            <person name="Spatafora J.W."/>
            <person name="Aime M.C."/>
        </authorList>
    </citation>
    <scope>NUCLEOTIDE SEQUENCE [LARGE SCALE GENOMIC DNA]</scope>
    <source>
        <strain evidence="7 8">MCA 3645</strain>
    </source>
</reference>
<dbReference type="Proteomes" id="UP000246740">
    <property type="component" value="Unassembled WGS sequence"/>
</dbReference>
<dbReference type="Gene3D" id="3.40.1790.10">
    <property type="entry name" value="Indigoidine synthase domain"/>
    <property type="match status" value="1"/>
</dbReference>
<dbReference type="InterPro" id="IPR022830">
    <property type="entry name" value="Indigdn_synthA-like"/>
</dbReference>
<protein>
    <recommendedName>
        <fullName evidence="6">Carbohydrate kinase PfkB domain-containing protein</fullName>
    </recommendedName>
</protein>
<dbReference type="SUPFAM" id="SSF53613">
    <property type="entry name" value="Ribokinase-like"/>
    <property type="match status" value="1"/>
</dbReference>
<dbReference type="Gene3D" id="3.40.1190.20">
    <property type="match status" value="1"/>
</dbReference>
<evidence type="ECO:0000256" key="1">
    <source>
        <dbReference type="ARBA" id="ARBA00022723"/>
    </source>
</evidence>
<dbReference type="GO" id="GO:0004730">
    <property type="term" value="F:pseudouridylate synthase activity"/>
    <property type="evidence" value="ECO:0007669"/>
    <property type="project" value="InterPro"/>
</dbReference>
<dbReference type="STRING" id="1882483.A0A317XXH1"/>
<evidence type="ECO:0000256" key="2">
    <source>
        <dbReference type="ARBA" id="ARBA00022801"/>
    </source>
</evidence>